<dbReference type="SMART" id="SM01217">
    <property type="entry name" value="Fn3_like"/>
    <property type="match status" value="1"/>
</dbReference>
<accession>A0A7J6J365</accession>
<evidence type="ECO:0000256" key="9">
    <source>
        <dbReference type="ARBA" id="ARBA00023180"/>
    </source>
</evidence>
<proteinExistence type="inferred from homology"/>
<comment type="pathway">
    <text evidence="3 13">Glycan metabolism; cellulose degradation.</text>
</comment>
<dbReference type="OrthoDB" id="416222at2759"/>
<evidence type="ECO:0000313" key="16">
    <source>
        <dbReference type="EMBL" id="KAF4483926.1"/>
    </source>
</evidence>
<evidence type="ECO:0000256" key="12">
    <source>
        <dbReference type="ARBA" id="ARBA00023326"/>
    </source>
</evidence>
<keyword evidence="5" id="KW-0964">Secreted</keyword>
<feature type="domain" description="Fibronectin type III-like" evidence="15">
    <location>
        <begin position="686"/>
        <end position="754"/>
    </location>
</feature>
<dbReference type="PANTHER" id="PTHR42715">
    <property type="entry name" value="BETA-GLUCOSIDASE"/>
    <property type="match status" value="1"/>
</dbReference>
<keyword evidence="9" id="KW-0325">Glycoprotein</keyword>
<dbReference type="InterPro" id="IPR001764">
    <property type="entry name" value="Glyco_hydro_3_N"/>
</dbReference>
<keyword evidence="8" id="KW-0136">Cellulose degradation</keyword>
<dbReference type="FunFam" id="2.60.40.10:FF:000757">
    <property type="entry name" value="Beta-glucosidase G"/>
    <property type="match status" value="1"/>
</dbReference>
<dbReference type="Gene3D" id="3.40.50.1700">
    <property type="entry name" value="Glycoside hydrolase family 3 C-terminal domain"/>
    <property type="match status" value="1"/>
</dbReference>
<dbReference type="GO" id="GO:0005576">
    <property type="term" value="C:extracellular region"/>
    <property type="evidence" value="ECO:0007669"/>
    <property type="project" value="UniProtKB-SubCell"/>
</dbReference>
<dbReference type="FunFam" id="3.20.20.300:FF:000002">
    <property type="entry name" value="Probable beta-glucosidase"/>
    <property type="match status" value="1"/>
</dbReference>
<comment type="caution">
    <text evidence="16">The sequence shown here is derived from an EMBL/GenBank/DDBJ whole genome shotgun (WGS) entry which is preliminary data.</text>
</comment>
<dbReference type="RefSeq" id="XP_031885284.1">
    <property type="nucleotide sequence ID" value="XM_032035732.1"/>
</dbReference>
<gene>
    <name evidence="16" type="primary">bglM-1</name>
    <name evidence="16" type="ORF">CGGC5_v007194</name>
</gene>
<evidence type="ECO:0000259" key="15">
    <source>
        <dbReference type="SMART" id="SM01217"/>
    </source>
</evidence>
<dbReference type="Gene3D" id="3.20.20.300">
    <property type="entry name" value="Glycoside hydrolase, family 3, N-terminal domain"/>
    <property type="match status" value="1"/>
</dbReference>
<dbReference type="SUPFAM" id="SSF51445">
    <property type="entry name" value="(Trans)glycosidases"/>
    <property type="match status" value="1"/>
</dbReference>
<dbReference type="Pfam" id="PF14310">
    <property type="entry name" value="Fn3-like"/>
    <property type="match status" value="1"/>
</dbReference>
<dbReference type="InterPro" id="IPR050288">
    <property type="entry name" value="Cellulose_deg_GH3"/>
</dbReference>
<protein>
    <recommendedName>
        <fullName evidence="13">beta-glucosidase</fullName>
        <ecNumber evidence="13">3.2.1.21</ecNumber>
    </recommendedName>
</protein>
<evidence type="ECO:0000256" key="11">
    <source>
        <dbReference type="ARBA" id="ARBA00023295"/>
    </source>
</evidence>
<dbReference type="EMBL" id="ANPB02000004">
    <property type="protein sequence ID" value="KAF4483926.1"/>
    <property type="molecule type" value="Genomic_DNA"/>
</dbReference>
<evidence type="ECO:0000313" key="17">
    <source>
        <dbReference type="Proteomes" id="UP000011096"/>
    </source>
</evidence>
<dbReference type="UniPathway" id="UPA00696"/>
<dbReference type="AlphaFoldDB" id="A0A7J6J365"/>
<dbReference type="InterPro" id="IPR019800">
    <property type="entry name" value="Glyco_hydro_3_AS"/>
</dbReference>
<reference evidence="16 17" key="1">
    <citation type="submission" date="2012-08" db="EMBL/GenBank/DDBJ databases">
        <authorList>
            <person name="Gan P.H.P."/>
            <person name="Ikeda K."/>
            <person name="Irieda H."/>
            <person name="Narusaka M."/>
            <person name="O'Connell R.J."/>
            <person name="Narusaka Y."/>
            <person name="Takano Y."/>
            <person name="Kubo Y."/>
            <person name="Shirasu K."/>
        </authorList>
    </citation>
    <scope>NUCLEOTIDE SEQUENCE [LARGE SCALE GENOMIC DNA]</scope>
    <source>
        <strain evidence="16 17">Nara gc5</strain>
    </source>
</reference>
<dbReference type="InterPro" id="IPR002772">
    <property type="entry name" value="Glyco_hydro_3_C"/>
</dbReference>
<evidence type="ECO:0000256" key="13">
    <source>
        <dbReference type="RuleBase" id="RU361161"/>
    </source>
</evidence>
<keyword evidence="6 14" id="KW-0732">Signal</keyword>
<dbReference type="SUPFAM" id="SSF52279">
    <property type="entry name" value="Beta-D-glucan exohydrolase, C-terminal domain"/>
    <property type="match status" value="1"/>
</dbReference>
<dbReference type="Gene3D" id="2.60.40.10">
    <property type="entry name" value="Immunoglobulins"/>
    <property type="match status" value="1"/>
</dbReference>
<keyword evidence="7 13" id="KW-0378">Hydrolase</keyword>
<dbReference type="InterPro" id="IPR036962">
    <property type="entry name" value="Glyco_hydro_3_N_sf"/>
</dbReference>
<dbReference type="GeneID" id="43619734"/>
<dbReference type="PROSITE" id="PS00775">
    <property type="entry name" value="GLYCOSYL_HYDROL_F3"/>
    <property type="match status" value="1"/>
</dbReference>
<evidence type="ECO:0000256" key="1">
    <source>
        <dbReference type="ARBA" id="ARBA00000448"/>
    </source>
</evidence>
<feature type="chain" id="PRO_5029875610" description="beta-glucosidase" evidence="14">
    <location>
        <begin position="22"/>
        <end position="765"/>
    </location>
</feature>
<evidence type="ECO:0000256" key="3">
    <source>
        <dbReference type="ARBA" id="ARBA00004987"/>
    </source>
</evidence>
<evidence type="ECO:0000256" key="14">
    <source>
        <dbReference type="SAM" id="SignalP"/>
    </source>
</evidence>
<sequence>MVNAVLTTVVAALAGLRLCAAQSEYTNETDPYYGQSPAVYPTPVGNGTTNEAWALAYQRAKALTTQMTVEELANFTHGWTGLCTGNTGSIPRLGIEPLCLQDGPDGVRAQEFVSAFPAGIHLGAAFDRNLSYQYGEALGAEYRGKGINVGLGPVGGPLGRIARGGRNWEGTSNDPYLASISVGGIAKGMQDAGTIACPKHWILNEQEYRRNPETGLGEAVSSNVDDRTLHELYVFPFMDAIREGAASVMCSYQRSNNSYGCQNSKLINGVLKGELGFEGFLVSDWGAQHSGVASANAGLDLVMPSEGFWGASLVEAVNNGSVAHERIEDMATRILAAWYYTGQDGADYPAVGVYSNLQKHAPVDVQNGHKALIREIGAAGTVLVKNVNGTLPLKSPKFLSVYGYDAALPPSPWASTSYGPGFGTDEINTYNGTIIAGGGSGITTPPYVISPFQAIQDRVIADGGIVKWDFYSENPSPAYVNTEACFVFINAWASEGYDRPSLKDDFSDNLVNNVAANCPNTIVVLHSAGTRVIDAWVDHPNVTAVLFAGLPGQESGNSLVDILYGDVNPSGRLPYTVAHAEEDFGVLLNSSAETGPFPQDDFTEGLFIDYRGFDKDDISPRYEFGFGLSYTTFAYSALASSPVGSPVAGLPDADVAIVQGGHPQLWEEVYSVTAQVHNTGDVAGHEVAQLYVGIPVDGTPIRQLRGFERVYLEAGASATVEFKLVRRDLSFWDVVAQQWRLPEGGFDVWVGASSRDLKLNGTFTI</sequence>
<evidence type="ECO:0000256" key="2">
    <source>
        <dbReference type="ARBA" id="ARBA00004613"/>
    </source>
</evidence>
<name>A0A7J6J365_COLFN</name>
<evidence type="ECO:0000256" key="6">
    <source>
        <dbReference type="ARBA" id="ARBA00022729"/>
    </source>
</evidence>
<dbReference type="InterPro" id="IPR026891">
    <property type="entry name" value="Fn3-like"/>
</dbReference>
<dbReference type="Pfam" id="PF00933">
    <property type="entry name" value="Glyco_hydro_3"/>
    <property type="match status" value="1"/>
</dbReference>
<evidence type="ECO:0000256" key="4">
    <source>
        <dbReference type="ARBA" id="ARBA00005336"/>
    </source>
</evidence>
<evidence type="ECO:0000256" key="5">
    <source>
        <dbReference type="ARBA" id="ARBA00022525"/>
    </source>
</evidence>
<evidence type="ECO:0000256" key="8">
    <source>
        <dbReference type="ARBA" id="ARBA00023001"/>
    </source>
</evidence>
<dbReference type="Pfam" id="PF01915">
    <property type="entry name" value="Glyco_hydro_3_C"/>
    <property type="match status" value="1"/>
</dbReference>
<comment type="similarity">
    <text evidence="4 13">Belongs to the glycosyl hydrolase 3 family.</text>
</comment>
<dbReference type="PRINTS" id="PR00133">
    <property type="entry name" value="GLHYDRLASE3"/>
</dbReference>
<keyword evidence="12 13" id="KW-0624">Polysaccharide degradation</keyword>
<dbReference type="GO" id="GO:0008422">
    <property type="term" value="F:beta-glucosidase activity"/>
    <property type="evidence" value="ECO:0007669"/>
    <property type="project" value="UniProtKB-EC"/>
</dbReference>
<dbReference type="InterPro" id="IPR013783">
    <property type="entry name" value="Ig-like_fold"/>
</dbReference>
<dbReference type="InParanoid" id="A0A7J6J365"/>
<dbReference type="EC" id="3.2.1.21" evidence="13"/>
<dbReference type="GO" id="GO:0030245">
    <property type="term" value="P:cellulose catabolic process"/>
    <property type="evidence" value="ECO:0007669"/>
    <property type="project" value="UniProtKB-UniPathway"/>
</dbReference>
<keyword evidence="10 13" id="KW-0119">Carbohydrate metabolism</keyword>
<keyword evidence="11 13" id="KW-0326">Glycosidase</keyword>
<comment type="subcellular location">
    <subcellularLocation>
        <location evidence="2">Secreted</location>
    </subcellularLocation>
</comment>
<comment type="catalytic activity">
    <reaction evidence="1 13">
        <text>Hydrolysis of terminal, non-reducing beta-D-glucosyl residues with release of beta-D-glucose.</text>
        <dbReference type="EC" id="3.2.1.21"/>
    </reaction>
</comment>
<feature type="signal peptide" evidence="14">
    <location>
        <begin position="1"/>
        <end position="21"/>
    </location>
</feature>
<evidence type="ECO:0000256" key="10">
    <source>
        <dbReference type="ARBA" id="ARBA00023277"/>
    </source>
</evidence>
<dbReference type="PANTHER" id="PTHR42715:SF5">
    <property type="entry name" value="BETA-GLUCOSIDASE M-RELATED"/>
    <property type="match status" value="1"/>
</dbReference>
<organism evidence="16 17">
    <name type="scientific">Colletotrichum fructicola (strain Nara gc5)</name>
    <name type="common">Anthracnose fungus</name>
    <name type="synonym">Colletotrichum gloeosporioides (strain Nara gc5)</name>
    <dbReference type="NCBI Taxonomy" id="1213859"/>
    <lineage>
        <taxon>Eukaryota</taxon>
        <taxon>Fungi</taxon>
        <taxon>Dikarya</taxon>
        <taxon>Ascomycota</taxon>
        <taxon>Pezizomycotina</taxon>
        <taxon>Sordariomycetes</taxon>
        <taxon>Hypocreomycetidae</taxon>
        <taxon>Glomerellales</taxon>
        <taxon>Glomerellaceae</taxon>
        <taxon>Colletotrichum</taxon>
        <taxon>Colletotrichum gloeosporioides species complex</taxon>
    </lineage>
</organism>
<keyword evidence="17" id="KW-1185">Reference proteome</keyword>
<dbReference type="InterPro" id="IPR036881">
    <property type="entry name" value="Glyco_hydro_3_C_sf"/>
</dbReference>
<dbReference type="Proteomes" id="UP000011096">
    <property type="component" value="Unassembled WGS sequence"/>
</dbReference>
<evidence type="ECO:0000256" key="7">
    <source>
        <dbReference type="ARBA" id="ARBA00022801"/>
    </source>
</evidence>
<dbReference type="InterPro" id="IPR017853">
    <property type="entry name" value="GH"/>
</dbReference>
<reference evidence="16 17" key="2">
    <citation type="submission" date="2020-04" db="EMBL/GenBank/DDBJ databases">
        <title>Genome sequencing and assembly of multiple isolates from the Colletotrichum gloeosporioides species complex.</title>
        <authorList>
            <person name="Gan P."/>
            <person name="Shirasu K."/>
        </authorList>
    </citation>
    <scope>NUCLEOTIDE SEQUENCE [LARGE SCALE GENOMIC DNA]</scope>
    <source>
        <strain evidence="16 17">Nara gc5</strain>
    </source>
</reference>